<sequence length="222" mass="23784">MPIPHHRRQLVDPVGGLVVFEEAQPTTTTAITTTTPTATVTSIPVFLINMAPEDYPSRLVIKSVTVPPAAAAMNEHPQVSGTSTVSGTGSGNPFDMPNQTPGQTATVWVIAAALLGFFFVLIGIEVWLKSRERFYAFWRPRYKRWAATLKRKVARKPQPQPQSVTAAMEEGNGLSVPPVSVSSAPGFGFGVPVEGKGKGKEVVTVTIPKPELTAAVARLAER</sequence>
<name>A0AAE1CDG0_9PEZI</name>
<organism evidence="2 3">
    <name type="scientific">Podospora appendiculata</name>
    <dbReference type="NCBI Taxonomy" id="314037"/>
    <lineage>
        <taxon>Eukaryota</taxon>
        <taxon>Fungi</taxon>
        <taxon>Dikarya</taxon>
        <taxon>Ascomycota</taxon>
        <taxon>Pezizomycotina</taxon>
        <taxon>Sordariomycetes</taxon>
        <taxon>Sordariomycetidae</taxon>
        <taxon>Sordariales</taxon>
        <taxon>Podosporaceae</taxon>
        <taxon>Podospora</taxon>
    </lineage>
</organism>
<keyword evidence="1" id="KW-0812">Transmembrane</keyword>
<evidence type="ECO:0000313" key="2">
    <source>
        <dbReference type="EMBL" id="KAK3689552.1"/>
    </source>
</evidence>
<evidence type="ECO:0000256" key="1">
    <source>
        <dbReference type="SAM" id="Phobius"/>
    </source>
</evidence>
<keyword evidence="1" id="KW-0472">Membrane</keyword>
<dbReference type="AlphaFoldDB" id="A0AAE1CDG0"/>
<protein>
    <submittedName>
        <fullName evidence="2">Uncharacterized protein</fullName>
    </submittedName>
</protein>
<feature type="transmembrane region" description="Helical" evidence="1">
    <location>
        <begin position="105"/>
        <end position="128"/>
    </location>
</feature>
<evidence type="ECO:0000313" key="3">
    <source>
        <dbReference type="Proteomes" id="UP001270362"/>
    </source>
</evidence>
<proteinExistence type="predicted"/>
<reference evidence="2" key="1">
    <citation type="journal article" date="2023" name="Mol. Phylogenet. Evol.">
        <title>Genome-scale phylogeny and comparative genomics of the fungal order Sordariales.</title>
        <authorList>
            <person name="Hensen N."/>
            <person name="Bonometti L."/>
            <person name="Westerberg I."/>
            <person name="Brannstrom I.O."/>
            <person name="Guillou S."/>
            <person name="Cros-Aarteil S."/>
            <person name="Calhoun S."/>
            <person name="Haridas S."/>
            <person name="Kuo A."/>
            <person name="Mondo S."/>
            <person name="Pangilinan J."/>
            <person name="Riley R."/>
            <person name="LaButti K."/>
            <person name="Andreopoulos B."/>
            <person name="Lipzen A."/>
            <person name="Chen C."/>
            <person name="Yan M."/>
            <person name="Daum C."/>
            <person name="Ng V."/>
            <person name="Clum A."/>
            <person name="Steindorff A."/>
            <person name="Ohm R.A."/>
            <person name="Martin F."/>
            <person name="Silar P."/>
            <person name="Natvig D.O."/>
            <person name="Lalanne C."/>
            <person name="Gautier V."/>
            <person name="Ament-Velasquez S.L."/>
            <person name="Kruys A."/>
            <person name="Hutchinson M.I."/>
            <person name="Powell A.J."/>
            <person name="Barry K."/>
            <person name="Miller A.N."/>
            <person name="Grigoriev I.V."/>
            <person name="Debuchy R."/>
            <person name="Gladieux P."/>
            <person name="Hiltunen Thoren M."/>
            <person name="Johannesson H."/>
        </authorList>
    </citation>
    <scope>NUCLEOTIDE SEQUENCE</scope>
    <source>
        <strain evidence="2">CBS 314.62</strain>
    </source>
</reference>
<reference evidence="2" key="2">
    <citation type="submission" date="2023-06" db="EMBL/GenBank/DDBJ databases">
        <authorList>
            <consortium name="Lawrence Berkeley National Laboratory"/>
            <person name="Haridas S."/>
            <person name="Hensen N."/>
            <person name="Bonometti L."/>
            <person name="Westerberg I."/>
            <person name="Brannstrom I.O."/>
            <person name="Guillou S."/>
            <person name="Cros-Aarteil S."/>
            <person name="Calhoun S."/>
            <person name="Kuo A."/>
            <person name="Mondo S."/>
            <person name="Pangilinan J."/>
            <person name="Riley R."/>
            <person name="Labutti K."/>
            <person name="Andreopoulos B."/>
            <person name="Lipzen A."/>
            <person name="Chen C."/>
            <person name="Yanf M."/>
            <person name="Daum C."/>
            <person name="Ng V."/>
            <person name="Clum A."/>
            <person name="Steindorff A."/>
            <person name="Ohm R."/>
            <person name="Martin F."/>
            <person name="Silar P."/>
            <person name="Natvig D."/>
            <person name="Lalanne C."/>
            <person name="Gautier V."/>
            <person name="Ament-Velasquez S.L."/>
            <person name="Kruys A."/>
            <person name="Hutchinson M.I."/>
            <person name="Powell A.J."/>
            <person name="Barry K."/>
            <person name="Miller A.N."/>
            <person name="Grigoriev I.V."/>
            <person name="Debuchy R."/>
            <person name="Gladieux P."/>
            <person name="Thoren M.H."/>
            <person name="Johannesson H."/>
        </authorList>
    </citation>
    <scope>NUCLEOTIDE SEQUENCE</scope>
    <source>
        <strain evidence="2">CBS 314.62</strain>
    </source>
</reference>
<dbReference type="Proteomes" id="UP001270362">
    <property type="component" value="Unassembled WGS sequence"/>
</dbReference>
<accession>A0AAE1CDG0</accession>
<keyword evidence="1" id="KW-1133">Transmembrane helix</keyword>
<comment type="caution">
    <text evidence="2">The sequence shown here is derived from an EMBL/GenBank/DDBJ whole genome shotgun (WGS) entry which is preliminary data.</text>
</comment>
<keyword evidence="3" id="KW-1185">Reference proteome</keyword>
<dbReference type="EMBL" id="JAULSO010000002">
    <property type="protein sequence ID" value="KAK3689552.1"/>
    <property type="molecule type" value="Genomic_DNA"/>
</dbReference>
<gene>
    <name evidence="2" type="ORF">B0T22DRAFT_514080</name>
</gene>